<feature type="compositionally biased region" description="Basic residues" evidence="1">
    <location>
        <begin position="37"/>
        <end position="46"/>
    </location>
</feature>
<dbReference type="EMBL" id="CM003371">
    <property type="protein sequence ID" value="KOM31679.1"/>
    <property type="molecule type" value="Genomic_DNA"/>
</dbReference>
<organism evidence="2 3">
    <name type="scientific">Phaseolus angularis</name>
    <name type="common">Azuki bean</name>
    <name type="synonym">Vigna angularis</name>
    <dbReference type="NCBI Taxonomy" id="3914"/>
    <lineage>
        <taxon>Eukaryota</taxon>
        <taxon>Viridiplantae</taxon>
        <taxon>Streptophyta</taxon>
        <taxon>Embryophyta</taxon>
        <taxon>Tracheophyta</taxon>
        <taxon>Spermatophyta</taxon>
        <taxon>Magnoliopsida</taxon>
        <taxon>eudicotyledons</taxon>
        <taxon>Gunneridae</taxon>
        <taxon>Pentapetalae</taxon>
        <taxon>rosids</taxon>
        <taxon>fabids</taxon>
        <taxon>Fabales</taxon>
        <taxon>Fabaceae</taxon>
        <taxon>Papilionoideae</taxon>
        <taxon>50 kb inversion clade</taxon>
        <taxon>NPAAA clade</taxon>
        <taxon>indigoferoid/millettioid clade</taxon>
        <taxon>Phaseoleae</taxon>
        <taxon>Vigna</taxon>
    </lineage>
</organism>
<evidence type="ECO:0000256" key="1">
    <source>
        <dbReference type="SAM" id="MobiDB-lite"/>
    </source>
</evidence>
<gene>
    <name evidence="2" type="ORF">LR48_Vigan01g123400</name>
</gene>
<dbReference type="Gramene" id="KOM31679">
    <property type="protein sequence ID" value="KOM31679"/>
    <property type="gene ID" value="LR48_Vigan01g123400"/>
</dbReference>
<dbReference type="AlphaFoldDB" id="A0A0L9TNC4"/>
<dbReference type="Proteomes" id="UP000053144">
    <property type="component" value="Chromosome 1"/>
</dbReference>
<feature type="compositionally biased region" description="Low complexity" evidence="1">
    <location>
        <begin position="47"/>
        <end position="57"/>
    </location>
</feature>
<sequence>MEFQKSERKMVACRELLQFDAASLQERNRPPLVASRRLPRRSRRSRSGNYGDRNNGSPSSGVAKHTDSRVAPAKVVEDGKEDVETKVRGGFAVVEVGETRAFTGRFGLGEGFTNTVGVRLEEVR</sequence>
<evidence type="ECO:0000313" key="2">
    <source>
        <dbReference type="EMBL" id="KOM31679.1"/>
    </source>
</evidence>
<evidence type="ECO:0000313" key="3">
    <source>
        <dbReference type="Proteomes" id="UP000053144"/>
    </source>
</evidence>
<feature type="region of interest" description="Disordered" evidence="1">
    <location>
        <begin position="28"/>
        <end position="81"/>
    </location>
</feature>
<accession>A0A0L9TNC4</accession>
<proteinExistence type="predicted"/>
<reference evidence="3" key="1">
    <citation type="journal article" date="2015" name="Proc. Natl. Acad. Sci. U.S.A.">
        <title>Genome sequencing of adzuki bean (Vigna angularis) provides insight into high starch and low fat accumulation and domestication.</title>
        <authorList>
            <person name="Yang K."/>
            <person name="Tian Z."/>
            <person name="Chen C."/>
            <person name="Luo L."/>
            <person name="Zhao B."/>
            <person name="Wang Z."/>
            <person name="Yu L."/>
            <person name="Li Y."/>
            <person name="Sun Y."/>
            <person name="Li W."/>
            <person name="Chen Y."/>
            <person name="Li Y."/>
            <person name="Zhang Y."/>
            <person name="Ai D."/>
            <person name="Zhao J."/>
            <person name="Shang C."/>
            <person name="Ma Y."/>
            <person name="Wu B."/>
            <person name="Wang M."/>
            <person name="Gao L."/>
            <person name="Sun D."/>
            <person name="Zhang P."/>
            <person name="Guo F."/>
            <person name="Wang W."/>
            <person name="Li Y."/>
            <person name="Wang J."/>
            <person name="Varshney R.K."/>
            <person name="Wang J."/>
            <person name="Ling H.Q."/>
            <person name="Wan P."/>
        </authorList>
    </citation>
    <scope>NUCLEOTIDE SEQUENCE</scope>
    <source>
        <strain evidence="3">cv. Jingnong 6</strain>
    </source>
</reference>
<protein>
    <submittedName>
        <fullName evidence="2">Uncharacterized protein</fullName>
    </submittedName>
</protein>
<name>A0A0L9TNC4_PHAAN</name>